<evidence type="ECO:0000313" key="3">
    <source>
        <dbReference type="Proteomes" id="UP000675940"/>
    </source>
</evidence>
<sequence>MATRKTETRPEGAARARKAATEEAADLARGANGLGDYAEAQEAMQGMLDAQMKAVNTMMSASVEATQASLRAMTSFWAAALPKGNTERDDK</sequence>
<proteinExistence type="predicted"/>
<protein>
    <recommendedName>
        <fullName evidence="4">Phasin protein</fullName>
    </recommendedName>
</protein>
<gene>
    <name evidence="2" type="ORF">J5474_03715</name>
</gene>
<feature type="compositionally biased region" description="Basic and acidic residues" evidence="1">
    <location>
        <begin position="1"/>
        <end position="14"/>
    </location>
</feature>
<dbReference type="RefSeq" id="WP_209359418.1">
    <property type="nucleotide sequence ID" value="NZ_JAGISH010000001.1"/>
</dbReference>
<dbReference type="AlphaFoldDB" id="A0A940MN67"/>
<keyword evidence="3" id="KW-1185">Reference proteome</keyword>
<name>A0A940MN67_9RHOB</name>
<comment type="caution">
    <text evidence="2">The sequence shown here is derived from an EMBL/GenBank/DDBJ whole genome shotgun (WGS) entry which is preliminary data.</text>
</comment>
<feature type="region of interest" description="Disordered" evidence="1">
    <location>
        <begin position="1"/>
        <end position="22"/>
    </location>
</feature>
<dbReference type="EMBL" id="JAGISH010000001">
    <property type="protein sequence ID" value="MBP0481598.1"/>
    <property type="molecule type" value="Genomic_DNA"/>
</dbReference>
<evidence type="ECO:0008006" key="4">
    <source>
        <dbReference type="Google" id="ProtNLM"/>
    </source>
</evidence>
<accession>A0A940MN67</accession>
<organism evidence="2 3">
    <name type="scientific">Sagittula salina</name>
    <dbReference type="NCBI Taxonomy" id="2820268"/>
    <lineage>
        <taxon>Bacteria</taxon>
        <taxon>Pseudomonadati</taxon>
        <taxon>Pseudomonadota</taxon>
        <taxon>Alphaproteobacteria</taxon>
        <taxon>Rhodobacterales</taxon>
        <taxon>Roseobacteraceae</taxon>
        <taxon>Sagittula</taxon>
    </lineage>
</organism>
<dbReference type="Proteomes" id="UP000675940">
    <property type="component" value="Unassembled WGS sequence"/>
</dbReference>
<reference evidence="2" key="1">
    <citation type="submission" date="2021-03" db="EMBL/GenBank/DDBJ databases">
        <title>Sagittula salina sp. nov. strain M10.9X isolated from the marine waste.</title>
        <authorList>
            <person name="Satari L."/>
            <person name="Molina-Menor E."/>
            <person name="Vidal-Verdu A."/>
            <person name="Pascual J."/>
            <person name="Pereto J."/>
            <person name="Porcar M."/>
        </authorList>
    </citation>
    <scope>NUCLEOTIDE SEQUENCE</scope>
    <source>
        <strain evidence="2">M10.9X</strain>
    </source>
</reference>
<evidence type="ECO:0000313" key="2">
    <source>
        <dbReference type="EMBL" id="MBP0481598.1"/>
    </source>
</evidence>
<evidence type="ECO:0000256" key="1">
    <source>
        <dbReference type="SAM" id="MobiDB-lite"/>
    </source>
</evidence>